<evidence type="ECO:0000313" key="3">
    <source>
        <dbReference type="Proteomes" id="UP000035366"/>
    </source>
</evidence>
<protein>
    <submittedName>
        <fullName evidence="2">Uncharacterized protein</fullName>
    </submittedName>
</protein>
<reference evidence="2 3" key="1">
    <citation type="journal article" date="2015" name="ISME J.">
        <title>Draft Genome Sequence of Streptomyces incarnatus NRRL8089, which Produces the Nucleoside Antibiotic Sinefungin.</title>
        <authorList>
            <person name="Oshima K."/>
            <person name="Hattori M."/>
            <person name="Shimizu H."/>
            <person name="Fukuda K."/>
            <person name="Nemoto M."/>
            <person name="Inagaki K."/>
            <person name="Tamura T."/>
        </authorList>
    </citation>
    <scope>NUCLEOTIDE SEQUENCE [LARGE SCALE GENOMIC DNA]</scope>
    <source>
        <strain evidence="2 3">NRRL 8089</strain>
    </source>
</reference>
<feature type="compositionally biased region" description="Basic and acidic residues" evidence="1">
    <location>
        <begin position="39"/>
        <end position="53"/>
    </location>
</feature>
<organism evidence="2 3">
    <name type="scientific">Streptomyces incarnatus</name>
    <dbReference type="NCBI Taxonomy" id="665007"/>
    <lineage>
        <taxon>Bacteria</taxon>
        <taxon>Bacillati</taxon>
        <taxon>Actinomycetota</taxon>
        <taxon>Actinomycetes</taxon>
        <taxon>Kitasatosporales</taxon>
        <taxon>Streptomycetaceae</taxon>
        <taxon>Streptomyces</taxon>
    </lineage>
</organism>
<dbReference type="EMBL" id="CP011497">
    <property type="protein sequence ID" value="AKJ14898.1"/>
    <property type="molecule type" value="Genomic_DNA"/>
</dbReference>
<dbReference type="Proteomes" id="UP000035366">
    <property type="component" value="Chromosome"/>
</dbReference>
<gene>
    <name evidence="2" type="ORF">ABB07_34035</name>
</gene>
<feature type="compositionally biased region" description="Acidic residues" evidence="1">
    <location>
        <begin position="54"/>
        <end position="64"/>
    </location>
</feature>
<feature type="compositionally biased region" description="Gly residues" evidence="1">
    <location>
        <begin position="1"/>
        <end position="10"/>
    </location>
</feature>
<sequence>MPSGSVGGHGRTILRAVPSARPVPGRSGQPVPGPSARPVPERGDSHGPAREAAGEPDVEPGAEELDGHPALKGSRPRRLEPGLRIGEVVRRRPVATAGRFSRRSGEGPAAARLFSLFRTGSSRLTDAGC</sequence>
<keyword evidence="3" id="KW-1185">Reference proteome</keyword>
<evidence type="ECO:0000313" key="2">
    <source>
        <dbReference type="EMBL" id="AKJ14898.1"/>
    </source>
</evidence>
<evidence type="ECO:0000256" key="1">
    <source>
        <dbReference type="SAM" id="MobiDB-lite"/>
    </source>
</evidence>
<feature type="region of interest" description="Disordered" evidence="1">
    <location>
        <begin position="1"/>
        <end position="81"/>
    </location>
</feature>
<proteinExistence type="predicted"/>
<name>A0ABM5TV36_9ACTN</name>
<accession>A0ABM5TV36</accession>